<reference evidence="2" key="1">
    <citation type="journal article" date="2019" name="Int. J. Syst. Evol. Microbiol.">
        <title>The Global Catalogue of Microorganisms (GCM) 10K type strain sequencing project: providing services to taxonomists for standard genome sequencing and annotation.</title>
        <authorList>
            <consortium name="The Broad Institute Genomics Platform"/>
            <consortium name="The Broad Institute Genome Sequencing Center for Infectious Disease"/>
            <person name="Wu L."/>
            <person name="Ma J."/>
        </authorList>
    </citation>
    <scope>NUCLEOTIDE SEQUENCE [LARGE SCALE GENOMIC DNA]</scope>
    <source>
        <strain evidence="2">NBRC 112416</strain>
    </source>
</reference>
<proteinExistence type="predicted"/>
<accession>A0ABQ5W132</accession>
<evidence type="ECO:0000313" key="1">
    <source>
        <dbReference type="EMBL" id="GLQ53602.1"/>
    </source>
</evidence>
<evidence type="ECO:0000313" key="2">
    <source>
        <dbReference type="Proteomes" id="UP001156691"/>
    </source>
</evidence>
<dbReference type="Proteomes" id="UP001156691">
    <property type="component" value="Unassembled WGS sequence"/>
</dbReference>
<gene>
    <name evidence="1" type="ORF">GCM10010862_08610</name>
</gene>
<comment type="caution">
    <text evidence="1">The sequence shown here is derived from an EMBL/GenBank/DDBJ whole genome shotgun (WGS) entry which is preliminary data.</text>
</comment>
<protein>
    <submittedName>
        <fullName evidence="1">Uncharacterized protein</fullName>
    </submittedName>
</protein>
<dbReference type="EMBL" id="BSNS01000004">
    <property type="protein sequence ID" value="GLQ53602.1"/>
    <property type="molecule type" value="Genomic_DNA"/>
</dbReference>
<name>A0ABQ5W132_9HYPH</name>
<keyword evidence="2" id="KW-1185">Reference proteome</keyword>
<organism evidence="1 2">
    <name type="scientific">Devosia nitrariae</name>
    <dbReference type="NCBI Taxonomy" id="2071872"/>
    <lineage>
        <taxon>Bacteria</taxon>
        <taxon>Pseudomonadati</taxon>
        <taxon>Pseudomonadota</taxon>
        <taxon>Alphaproteobacteria</taxon>
        <taxon>Hyphomicrobiales</taxon>
        <taxon>Devosiaceae</taxon>
        <taxon>Devosia</taxon>
    </lineage>
</organism>
<dbReference type="RefSeq" id="WP_284339048.1">
    <property type="nucleotide sequence ID" value="NZ_BSNS01000004.1"/>
</dbReference>
<sequence>MGRQFEALISEASGFLSRRNAIALIAMAAGSVVTLQAAKAQQLAEIVGEQFNTAGTAGYLNIHVDADTFAVEILAADTPEAIAIKIDNAATGVGLNISAGVNPAGGITIFADGPDVRAITLSPNGVTLAALGLDGEIQFAHDATPEGFRPFSVGDGADPDLKVAVLMADAAALEEAVFVDKLAEVKSAKIVVPQAARAEAIAALVKQEIEVR</sequence>